<dbReference type="Pfam" id="PF00089">
    <property type="entry name" value="Trypsin"/>
    <property type="match status" value="1"/>
</dbReference>
<dbReference type="GO" id="GO:0006508">
    <property type="term" value="P:proteolysis"/>
    <property type="evidence" value="ECO:0007669"/>
    <property type="project" value="InterPro"/>
</dbReference>
<name>A0A915E0N5_9BILA</name>
<sequence>MCGVKLSPNVPHNRIIGGRYVDENNSDQPAYYSFMAALTAKEAKGVRTFCSAVFISKSHIITAKHCIIGLKEMKPEPVKVELRVGGRCPYMPSEREDLIDAVAAEMDFALFDSTIVNAHGADRRYLTDFAIVQLKEKISEELWRTKVKVACLPDPNTEIPEKLVILGFGDKDVIEGRKISFKRSPFLSQATVQTKPLFIELCW</sequence>
<dbReference type="AlphaFoldDB" id="A0A915E0N5"/>
<dbReference type="InterPro" id="IPR051487">
    <property type="entry name" value="Ser/Thr_Proteases_Immune/Dev"/>
</dbReference>
<keyword evidence="1" id="KW-1015">Disulfide bond</keyword>
<evidence type="ECO:0000313" key="5">
    <source>
        <dbReference type="WBParaSite" id="jg24945"/>
    </source>
</evidence>
<dbReference type="PANTHER" id="PTHR24256">
    <property type="entry name" value="TRYPTASE-RELATED"/>
    <property type="match status" value="1"/>
</dbReference>
<reference evidence="5" key="1">
    <citation type="submission" date="2022-11" db="UniProtKB">
        <authorList>
            <consortium name="WormBaseParasite"/>
        </authorList>
    </citation>
    <scope>IDENTIFICATION</scope>
</reference>
<evidence type="ECO:0000256" key="2">
    <source>
        <dbReference type="ARBA" id="ARBA00024195"/>
    </source>
</evidence>
<dbReference type="InterPro" id="IPR043504">
    <property type="entry name" value="Peptidase_S1_PA_chymotrypsin"/>
</dbReference>
<dbReference type="InterPro" id="IPR009003">
    <property type="entry name" value="Peptidase_S1_PA"/>
</dbReference>
<keyword evidence="4" id="KW-1185">Reference proteome</keyword>
<proteinExistence type="inferred from homology"/>
<dbReference type="SUPFAM" id="SSF50494">
    <property type="entry name" value="Trypsin-like serine proteases"/>
    <property type="match status" value="1"/>
</dbReference>
<accession>A0A915E0N5</accession>
<dbReference type="Gene3D" id="2.40.10.10">
    <property type="entry name" value="Trypsin-like serine proteases"/>
    <property type="match status" value="1"/>
</dbReference>
<evidence type="ECO:0000256" key="1">
    <source>
        <dbReference type="ARBA" id="ARBA00023157"/>
    </source>
</evidence>
<comment type="similarity">
    <text evidence="2">Belongs to the peptidase S1 family. CLIP subfamily.</text>
</comment>
<protein>
    <submittedName>
        <fullName evidence="5">Peptidase S1 domain-containing protein</fullName>
    </submittedName>
</protein>
<organism evidence="4 5">
    <name type="scientific">Ditylenchus dipsaci</name>
    <dbReference type="NCBI Taxonomy" id="166011"/>
    <lineage>
        <taxon>Eukaryota</taxon>
        <taxon>Metazoa</taxon>
        <taxon>Ecdysozoa</taxon>
        <taxon>Nematoda</taxon>
        <taxon>Chromadorea</taxon>
        <taxon>Rhabditida</taxon>
        <taxon>Tylenchina</taxon>
        <taxon>Tylenchomorpha</taxon>
        <taxon>Sphaerularioidea</taxon>
        <taxon>Anguinidae</taxon>
        <taxon>Anguininae</taxon>
        <taxon>Ditylenchus</taxon>
    </lineage>
</organism>
<feature type="domain" description="Peptidase S1" evidence="3">
    <location>
        <begin position="28"/>
        <end position="190"/>
    </location>
</feature>
<dbReference type="WBParaSite" id="jg24945">
    <property type="protein sequence ID" value="jg24945"/>
    <property type="gene ID" value="jg24945"/>
</dbReference>
<dbReference type="InterPro" id="IPR001254">
    <property type="entry name" value="Trypsin_dom"/>
</dbReference>
<dbReference type="Proteomes" id="UP000887574">
    <property type="component" value="Unplaced"/>
</dbReference>
<evidence type="ECO:0000259" key="3">
    <source>
        <dbReference type="Pfam" id="PF00089"/>
    </source>
</evidence>
<dbReference type="GO" id="GO:0004252">
    <property type="term" value="F:serine-type endopeptidase activity"/>
    <property type="evidence" value="ECO:0007669"/>
    <property type="project" value="InterPro"/>
</dbReference>
<evidence type="ECO:0000313" key="4">
    <source>
        <dbReference type="Proteomes" id="UP000887574"/>
    </source>
</evidence>